<gene>
    <name evidence="1" type="ORF">G8O03_004574</name>
</gene>
<dbReference type="AlphaFoldDB" id="A0A748ASZ8"/>
<name>A0A748ASZ8_SALER</name>
<accession>A0A748ASZ8</accession>
<comment type="caution">
    <text evidence="1">The sequence shown here is derived from an EMBL/GenBank/DDBJ whole genome shotgun (WGS) entry which is preliminary data.</text>
</comment>
<sequence>MADKQHTQTRPEFQYIFSAIPRNNMAAGSVRVTVAANTLREARHKVKESGYVAIFYKTRKLNVGIFTKKTQATFIWRFCVLGLVECHVINITANTEQEAREQAPEECVVIFMGRFAAKGGRHA</sequence>
<dbReference type="NCBIfam" id="NF033153">
    <property type="entry name" value="phage_ICD_like"/>
    <property type="match status" value="1"/>
</dbReference>
<reference evidence="1" key="2">
    <citation type="submission" date="2020-02" db="EMBL/GenBank/DDBJ databases">
        <authorList>
            <consortium name="NCBI Pathogen Detection Project"/>
        </authorList>
    </citation>
    <scope>NUCLEOTIDE SEQUENCE</scope>
    <source>
        <strain evidence="1">MA.CK_97/00002355</strain>
    </source>
</reference>
<evidence type="ECO:0000313" key="1">
    <source>
        <dbReference type="EMBL" id="HAF4889112.1"/>
    </source>
</evidence>
<proteinExistence type="predicted"/>
<dbReference type="EMBL" id="DAAVIB010000022">
    <property type="protein sequence ID" value="HAF4889112.1"/>
    <property type="molecule type" value="Genomic_DNA"/>
</dbReference>
<organism evidence="1">
    <name type="scientific">Salmonella enterica</name>
    <name type="common">Salmonella choleraesuis</name>
    <dbReference type="NCBI Taxonomy" id="28901"/>
    <lineage>
        <taxon>Bacteria</taxon>
        <taxon>Pseudomonadati</taxon>
        <taxon>Pseudomonadota</taxon>
        <taxon>Gammaproteobacteria</taxon>
        <taxon>Enterobacterales</taxon>
        <taxon>Enterobacteriaceae</taxon>
        <taxon>Salmonella</taxon>
    </lineage>
</organism>
<protein>
    <submittedName>
        <fullName evidence="1">Host cell division inhibitor Icd-like protein</fullName>
    </submittedName>
</protein>
<reference evidence="1" key="1">
    <citation type="journal article" date="2018" name="Genome Biol.">
        <title>SKESA: strategic k-mer extension for scrupulous assemblies.</title>
        <authorList>
            <person name="Souvorov A."/>
            <person name="Agarwala R."/>
            <person name="Lipman D.J."/>
        </authorList>
    </citation>
    <scope>NUCLEOTIDE SEQUENCE</scope>
    <source>
        <strain evidence="1">MA.CK_97/00002355</strain>
    </source>
</reference>